<reference evidence="1 2" key="1">
    <citation type="submission" date="2013-11" db="EMBL/GenBank/DDBJ databases">
        <title>Genome sequencing of Stegodyphus mimosarum.</title>
        <authorList>
            <person name="Bechsgaard J."/>
        </authorList>
    </citation>
    <scope>NUCLEOTIDE SEQUENCE [LARGE SCALE GENOMIC DNA]</scope>
</reference>
<protein>
    <submittedName>
        <fullName evidence="1">Uncharacterized protein</fullName>
    </submittedName>
</protein>
<keyword evidence="2" id="KW-1185">Reference proteome</keyword>
<organism evidence="1 2">
    <name type="scientific">Stegodyphus mimosarum</name>
    <name type="common">African social velvet spider</name>
    <dbReference type="NCBI Taxonomy" id="407821"/>
    <lineage>
        <taxon>Eukaryota</taxon>
        <taxon>Metazoa</taxon>
        <taxon>Ecdysozoa</taxon>
        <taxon>Arthropoda</taxon>
        <taxon>Chelicerata</taxon>
        <taxon>Arachnida</taxon>
        <taxon>Araneae</taxon>
        <taxon>Araneomorphae</taxon>
        <taxon>Entelegynae</taxon>
        <taxon>Eresoidea</taxon>
        <taxon>Eresidae</taxon>
        <taxon>Stegodyphus</taxon>
    </lineage>
</organism>
<gene>
    <name evidence="1" type="ORF">X975_05211</name>
</gene>
<dbReference type="AlphaFoldDB" id="A0A087U7S8"/>
<evidence type="ECO:0000313" key="1">
    <source>
        <dbReference type="EMBL" id="KFM73417.1"/>
    </source>
</evidence>
<feature type="non-terminal residue" evidence="1">
    <location>
        <position position="117"/>
    </location>
</feature>
<evidence type="ECO:0000313" key="2">
    <source>
        <dbReference type="Proteomes" id="UP000054359"/>
    </source>
</evidence>
<sequence>MWNGIAWDVKQEAASFLYTEVGKYEWIKISSLAAHLRDAPQHVRSYMKKYHHKDYFEEFLNTYDNLFYIENGRVAQYQDSFDIGYEEAVTYCENILATYVEPVDIQRFRGHLENSRP</sequence>
<proteinExistence type="predicted"/>
<dbReference type="Proteomes" id="UP000054359">
    <property type="component" value="Unassembled WGS sequence"/>
</dbReference>
<dbReference type="EMBL" id="KK118607">
    <property type="protein sequence ID" value="KFM73417.1"/>
    <property type="molecule type" value="Genomic_DNA"/>
</dbReference>
<name>A0A087U7S8_STEMI</name>
<accession>A0A087U7S8</accession>